<dbReference type="SUPFAM" id="SSF52129">
    <property type="entry name" value="Caspase-like"/>
    <property type="match status" value="1"/>
</dbReference>
<gene>
    <name evidence="3" type="ORF">Voc01_104380</name>
</gene>
<dbReference type="Proteomes" id="UP000635606">
    <property type="component" value="Unassembled WGS sequence"/>
</dbReference>
<evidence type="ECO:0000313" key="3">
    <source>
        <dbReference type="EMBL" id="GIJ75521.1"/>
    </source>
</evidence>
<proteinExistence type="predicted"/>
<dbReference type="GO" id="GO:0004197">
    <property type="term" value="F:cysteine-type endopeptidase activity"/>
    <property type="evidence" value="ECO:0007669"/>
    <property type="project" value="InterPro"/>
</dbReference>
<feature type="region of interest" description="Disordered" evidence="1">
    <location>
        <begin position="21"/>
        <end position="42"/>
    </location>
</feature>
<dbReference type="InterPro" id="IPR011600">
    <property type="entry name" value="Pept_C14_caspase"/>
</dbReference>
<feature type="domain" description="Peptidase C14 caspase" evidence="2">
    <location>
        <begin position="220"/>
        <end position="438"/>
    </location>
</feature>
<dbReference type="PANTHER" id="PTHR48104">
    <property type="entry name" value="METACASPASE-4"/>
    <property type="match status" value="1"/>
</dbReference>
<keyword evidence="4" id="KW-1185">Reference proteome</keyword>
<dbReference type="RefSeq" id="WP_203935284.1">
    <property type="nucleotide sequence ID" value="NZ_BOPH01000165.1"/>
</dbReference>
<evidence type="ECO:0000256" key="1">
    <source>
        <dbReference type="SAM" id="MobiDB-lite"/>
    </source>
</evidence>
<dbReference type="InterPro" id="IPR050452">
    <property type="entry name" value="Metacaspase"/>
</dbReference>
<evidence type="ECO:0000313" key="4">
    <source>
        <dbReference type="Proteomes" id="UP000635606"/>
    </source>
</evidence>
<dbReference type="GO" id="GO:0006508">
    <property type="term" value="P:proteolysis"/>
    <property type="evidence" value="ECO:0007669"/>
    <property type="project" value="InterPro"/>
</dbReference>
<dbReference type="EMBL" id="BOPH01000165">
    <property type="protein sequence ID" value="GIJ75521.1"/>
    <property type="molecule type" value="Genomic_DNA"/>
</dbReference>
<name>A0A8J4EIA5_9ACTN</name>
<accession>A0A8J4EIA5</accession>
<protein>
    <recommendedName>
        <fullName evidence="2">Peptidase C14 caspase domain-containing protein</fullName>
    </recommendedName>
</protein>
<reference evidence="3" key="1">
    <citation type="submission" date="2021-01" db="EMBL/GenBank/DDBJ databases">
        <title>Whole genome shotgun sequence of Virgisporangium ochraceum NBRC 16418.</title>
        <authorList>
            <person name="Komaki H."/>
            <person name="Tamura T."/>
        </authorList>
    </citation>
    <scope>NUCLEOTIDE SEQUENCE</scope>
    <source>
        <strain evidence="3">NBRC 16418</strain>
    </source>
</reference>
<comment type="caution">
    <text evidence="3">The sequence shown here is derived from an EMBL/GenBank/DDBJ whole genome shotgun (WGS) entry which is preliminary data.</text>
</comment>
<dbReference type="Gene3D" id="3.40.50.1460">
    <property type="match status" value="1"/>
</dbReference>
<dbReference type="Pfam" id="PF00656">
    <property type="entry name" value="Peptidase_C14"/>
    <property type="match status" value="1"/>
</dbReference>
<dbReference type="PANTHER" id="PTHR48104:SF30">
    <property type="entry name" value="METACASPASE-1"/>
    <property type="match status" value="1"/>
</dbReference>
<dbReference type="AlphaFoldDB" id="A0A8J4EIA5"/>
<organism evidence="3 4">
    <name type="scientific">Virgisporangium ochraceum</name>
    <dbReference type="NCBI Taxonomy" id="65505"/>
    <lineage>
        <taxon>Bacteria</taxon>
        <taxon>Bacillati</taxon>
        <taxon>Actinomycetota</taxon>
        <taxon>Actinomycetes</taxon>
        <taxon>Micromonosporales</taxon>
        <taxon>Micromonosporaceae</taxon>
        <taxon>Virgisporangium</taxon>
    </lineage>
</organism>
<dbReference type="GO" id="GO:0005737">
    <property type="term" value="C:cytoplasm"/>
    <property type="evidence" value="ECO:0007669"/>
    <property type="project" value="TreeGrafter"/>
</dbReference>
<evidence type="ECO:0000259" key="2">
    <source>
        <dbReference type="Pfam" id="PF00656"/>
    </source>
</evidence>
<sequence>MTDDYLRRLAKRRTLYTGETYSQAHRALEQEPDGGDPIPEAHNDTQRRLECAVMAALLRSGVLPIRAVRPLKDGLEIIFDRESMDENRVRVFLDVVRYGIVGGPSFTARGIGAGVEILGEKSSARLVLRKVPWPSFRMALDAHVTGGLLPVSADPELSGLLRRAAVLKTAQHLAWAAARRECAIPPDVKELLTNPMYGLPSFRTGGLAASGETTPRRRIFALLVGVNRFGLTGCNNDIEAVQSYLRSRYLDAELVVSVLIDADATRDKVIAGFREHLAAAGPRDSVLFWFSGHGFRAFVAETESVSSGLVTADYTTDDPKGLHGSELVTLLNDVADRTGHVVAVIDACHAGGTVGSEQLVSSRGAVQQRRPVPLWAPMPVVAEPVRFVGLAAADAREQAYEWQNGYGVRRGIFTDQLLIAMEQLGPSATYRELVASLRIEALAPHQRPVLWSANAGLIDQPFLGGRVRRSTSGTTMWRAAGQWIIDVGACHGLAPDATLAVVGGDPSRRAEVSQVRPGVALVRPVGWEPHHDDTFHVELVRNAMSATEVTIEGEGETAARIRAAIEIAGLGRGPSPYLTVTAGADLRVTTTTDGVRVYAGPMDRPAAELAASPVGVERTVRLLERISRWKQLLNLDNPTTGIRDMVRLEILRGDDEVIPPGPDGVVRLGYQRSLAPKVRFRLHNMADRQLYCVLIVLTDTFGAHTTPLHGAWLAPGDSATANHGRPVELDSAPGQRLHRDERFTNWVKLVVASEPFAVASYDLPRRPEILNATSRSRGLAATPAPISLTAGTLLGSRAFGSLKRSPWDLDADWSTTTTNIEIRR</sequence>
<dbReference type="InterPro" id="IPR029030">
    <property type="entry name" value="Caspase-like_dom_sf"/>
</dbReference>